<reference evidence="1 2" key="1">
    <citation type="submission" date="2013-04" db="EMBL/GenBank/DDBJ databases">
        <authorList>
            <person name="Kuznetsov B."/>
            <person name="Ivanovsky R."/>
        </authorList>
    </citation>
    <scope>NUCLEOTIDE SEQUENCE [LARGE SCALE GENOMIC DNA]</scope>
    <source>
        <strain evidence="1 2">MGU-K5</strain>
    </source>
</reference>
<dbReference type="EMBL" id="AQPH01000014">
    <property type="protein sequence ID" value="EPY02464.1"/>
    <property type="molecule type" value="Genomic_DNA"/>
</dbReference>
<name>S9SCK8_MAGFU</name>
<proteinExistence type="predicted"/>
<dbReference type="RefSeq" id="WP_021131499.1">
    <property type="nucleotide sequence ID" value="NZ_AQPH01000014.1"/>
</dbReference>
<dbReference type="Proteomes" id="UP000015350">
    <property type="component" value="Unassembled WGS sequence"/>
</dbReference>
<gene>
    <name evidence="1" type="ORF">K678_05708</name>
</gene>
<dbReference type="AlphaFoldDB" id="S9SCK8"/>
<evidence type="ECO:0000313" key="1">
    <source>
        <dbReference type="EMBL" id="EPY02464.1"/>
    </source>
</evidence>
<organism evidence="1 2">
    <name type="scientific">Magnetospirillum fulvum MGU-K5</name>
    <dbReference type="NCBI Taxonomy" id="1316936"/>
    <lineage>
        <taxon>Bacteria</taxon>
        <taxon>Pseudomonadati</taxon>
        <taxon>Pseudomonadota</taxon>
        <taxon>Alphaproteobacteria</taxon>
        <taxon>Rhodospirillales</taxon>
        <taxon>Rhodospirillaceae</taxon>
        <taxon>Magnetospirillum</taxon>
    </lineage>
</organism>
<accession>S9SCK8</accession>
<evidence type="ECO:0000313" key="2">
    <source>
        <dbReference type="Proteomes" id="UP000015350"/>
    </source>
</evidence>
<protein>
    <submittedName>
        <fullName evidence="1">Uncharacterized protein</fullName>
    </submittedName>
</protein>
<sequence length="41" mass="4343">MSIIVLILYLIACAICGLLGRATAFGFLGHFTIALLLLPPL</sequence>
<dbReference type="STRING" id="1316936.K678_05708"/>
<comment type="caution">
    <text evidence="1">The sequence shown here is derived from an EMBL/GenBank/DDBJ whole genome shotgun (WGS) entry which is preliminary data.</text>
</comment>